<dbReference type="Proteomes" id="UP000031586">
    <property type="component" value="Unassembled WGS sequence"/>
</dbReference>
<evidence type="ECO:0000313" key="1">
    <source>
        <dbReference type="EMBL" id="KIF50974.1"/>
    </source>
</evidence>
<gene>
    <name evidence="1" type="ORF">H735_21970</name>
</gene>
<organism evidence="1 2">
    <name type="scientific">Vibrio owensii CAIM 1854 = LMG 25443</name>
    <dbReference type="NCBI Taxonomy" id="1229493"/>
    <lineage>
        <taxon>Bacteria</taxon>
        <taxon>Pseudomonadati</taxon>
        <taxon>Pseudomonadota</taxon>
        <taxon>Gammaproteobacteria</taxon>
        <taxon>Vibrionales</taxon>
        <taxon>Vibrionaceae</taxon>
        <taxon>Vibrio</taxon>
    </lineage>
</organism>
<protein>
    <submittedName>
        <fullName evidence="1">PmgC</fullName>
    </submittedName>
</protein>
<sequence>MTPNALLARVKGQFITLYHDEADKLEALLIQALNEYQDRAGVIRTVTVTLDQQKAGGIDVPPHFMTMVTANDVDQVWHEVTVEEDKLNIVTTEYSVAPFKVQYLEAISQYDLDNDTLPAHTTGMLQKYLKVLIDIPNTEREQYSRSAAGLPLDGMPQLSELYERKRQLEEEMEESGNMLMPSMLL</sequence>
<evidence type="ECO:0000313" key="2">
    <source>
        <dbReference type="Proteomes" id="UP000031586"/>
    </source>
</evidence>
<dbReference type="PATRIC" id="fig|1229493.5.peg.3797"/>
<dbReference type="AlphaFoldDB" id="A0A0C1Z4C2"/>
<reference evidence="1 2" key="1">
    <citation type="submission" date="2014-07" db="EMBL/GenBank/DDBJ databases">
        <title>Unique and conserved regions in Vibrio harveyi and related species in comparison with the shrimp pathogen Vibrio harveyi CAIM 1792.</title>
        <authorList>
            <person name="Espinoza-Valles I."/>
            <person name="Vora G."/>
            <person name="Leekitcharoenphon P."/>
            <person name="Ussery D."/>
            <person name="Hoj L."/>
            <person name="Gomez-Gil B."/>
        </authorList>
    </citation>
    <scope>NUCLEOTIDE SEQUENCE [LARGE SCALE GENOMIC DNA]</scope>
    <source>
        <strain evidence="2">CAIM 1854 / LMG 25443</strain>
    </source>
</reference>
<proteinExistence type="predicted"/>
<dbReference type="RefSeq" id="WP_020195273.1">
    <property type="nucleotide sequence ID" value="NZ_BAOH01000018.1"/>
</dbReference>
<name>A0A0C1Z4C2_9VIBR</name>
<comment type="caution">
    <text evidence="1">The sequence shown here is derived from an EMBL/GenBank/DDBJ whole genome shotgun (WGS) entry which is preliminary data.</text>
</comment>
<dbReference type="EMBL" id="JPRD01000044">
    <property type="protein sequence ID" value="KIF50974.1"/>
    <property type="molecule type" value="Genomic_DNA"/>
</dbReference>
<accession>A0A0C1Z4C2</accession>